<protein>
    <submittedName>
        <fullName evidence="1">Uncharacterized protein</fullName>
    </submittedName>
</protein>
<gene>
    <name evidence="1" type="ORF">MLD38_027904</name>
</gene>
<name>A0ACB9N0Q4_9MYRT</name>
<keyword evidence="2" id="KW-1185">Reference proteome</keyword>
<organism evidence="1 2">
    <name type="scientific">Melastoma candidum</name>
    <dbReference type="NCBI Taxonomy" id="119954"/>
    <lineage>
        <taxon>Eukaryota</taxon>
        <taxon>Viridiplantae</taxon>
        <taxon>Streptophyta</taxon>
        <taxon>Embryophyta</taxon>
        <taxon>Tracheophyta</taxon>
        <taxon>Spermatophyta</taxon>
        <taxon>Magnoliopsida</taxon>
        <taxon>eudicotyledons</taxon>
        <taxon>Gunneridae</taxon>
        <taxon>Pentapetalae</taxon>
        <taxon>rosids</taxon>
        <taxon>malvids</taxon>
        <taxon>Myrtales</taxon>
        <taxon>Melastomataceae</taxon>
        <taxon>Melastomatoideae</taxon>
        <taxon>Melastomateae</taxon>
        <taxon>Melastoma</taxon>
    </lineage>
</organism>
<dbReference type="Proteomes" id="UP001057402">
    <property type="component" value="Chromosome 8"/>
</dbReference>
<sequence>MAGGHAGPLILFEFVLLVFVSLQRAKVGAGSSRNGRWEVLLNSTGVVPMHMALTRFDTVLMFDQTGAGPSQYRLRRRFSGGPCTRSHHDLEDASCYAHSVEYDVTKNRVRPLRLESDPWCSSGSILSNGTLLHVGGYGNGFREVRYFRPCHDHQCDWRQSKAHLAERRWYSSAQLLPEHDRIIIVGGRMALSYEFVPKMSSTDRTHDLPLLHRTYDAGAGGNNLYPFIHLSSDGGSRSYPSSGSSVILPLEHSNRYEKVEVMICGGAATGAYPMAGKGSYLQGLKSCGRLEITGSNHRWKMENMPGPRLLNDMIILPTGNILIINGAHKGSAGYTNAANPALQPYLYKPKKTLGRRFSVLKSTKIARLYHSSSILLPNGRILVAGGNPNFNYTFSHVKHPTELRLEAFIPHYMDRQYHDYRPMNLSVHLGSKENIARYGEDFSMRFHLGRRPSNDIKFTLYSPPFTTHSLSMNQRMLVLRCKSLVREGKGLVTATVEAPPSPKVAPSGYYMLTVVNGGIPSFSKWVRITHA</sequence>
<accession>A0ACB9N0Q4</accession>
<reference evidence="2" key="1">
    <citation type="journal article" date="2023" name="Front. Plant Sci.">
        <title>Chromosomal-level genome assembly of Melastoma candidum provides insights into trichome evolution.</title>
        <authorList>
            <person name="Zhong Y."/>
            <person name="Wu W."/>
            <person name="Sun C."/>
            <person name="Zou P."/>
            <person name="Liu Y."/>
            <person name="Dai S."/>
            <person name="Zhou R."/>
        </authorList>
    </citation>
    <scope>NUCLEOTIDE SEQUENCE [LARGE SCALE GENOMIC DNA]</scope>
</reference>
<dbReference type="EMBL" id="CM042887">
    <property type="protein sequence ID" value="KAI4329523.1"/>
    <property type="molecule type" value="Genomic_DNA"/>
</dbReference>
<proteinExistence type="predicted"/>
<evidence type="ECO:0000313" key="2">
    <source>
        <dbReference type="Proteomes" id="UP001057402"/>
    </source>
</evidence>
<evidence type="ECO:0000313" key="1">
    <source>
        <dbReference type="EMBL" id="KAI4329523.1"/>
    </source>
</evidence>
<comment type="caution">
    <text evidence="1">The sequence shown here is derived from an EMBL/GenBank/DDBJ whole genome shotgun (WGS) entry which is preliminary data.</text>
</comment>